<keyword evidence="7" id="KW-0175">Coiled coil</keyword>
<evidence type="ECO:0000256" key="5">
    <source>
        <dbReference type="ARBA" id="ARBA00025024"/>
    </source>
</evidence>
<feature type="region of interest" description="Disordered" evidence="8">
    <location>
        <begin position="291"/>
        <end position="318"/>
    </location>
</feature>
<dbReference type="InterPro" id="IPR035979">
    <property type="entry name" value="RBD_domain_sf"/>
</dbReference>
<feature type="compositionally biased region" description="Basic residues" evidence="8">
    <location>
        <begin position="32"/>
        <end position="42"/>
    </location>
</feature>
<dbReference type="GO" id="GO:0000480">
    <property type="term" value="P:endonucleolytic cleavage in 5'-ETS of tricistronic rRNA transcript (SSU-rRNA, 5.8S rRNA, LSU-rRNA)"/>
    <property type="evidence" value="ECO:0007669"/>
    <property type="project" value="TreeGrafter"/>
</dbReference>
<proteinExistence type="inferred from homology"/>
<evidence type="ECO:0000256" key="7">
    <source>
        <dbReference type="SAM" id="Coils"/>
    </source>
</evidence>
<dbReference type="InterPro" id="IPR039119">
    <property type="entry name" value="ABT1/Esf2"/>
</dbReference>
<comment type="similarity">
    <text evidence="2">Belongs to the ESF2/ABP1 family.</text>
</comment>
<evidence type="ECO:0000256" key="2">
    <source>
        <dbReference type="ARBA" id="ARBA00005819"/>
    </source>
</evidence>
<dbReference type="InParanoid" id="A0A2K1QTD6"/>
<gene>
    <name evidence="9" type="ORF">CAC42_6151</name>
</gene>
<dbReference type="EMBL" id="NKHZ01000041">
    <property type="protein sequence ID" value="PNS18334.1"/>
    <property type="molecule type" value="Genomic_DNA"/>
</dbReference>
<evidence type="ECO:0000313" key="10">
    <source>
        <dbReference type="Proteomes" id="UP000243797"/>
    </source>
</evidence>
<evidence type="ECO:0000256" key="4">
    <source>
        <dbReference type="ARBA" id="ARBA00023242"/>
    </source>
</evidence>
<dbReference type="GO" id="GO:0034462">
    <property type="term" value="P:small-subunit processome assembly"/>
    <property type="evidence" value="ECO:0007669"/>
    <property type="project" value="TreeGrafter"/>
</dbReference>
<dbReference type="Gene3D" id="3.30.70.330">
    <property type="match status" value="1"/>
</dbReference>
<feature type="compositionally biased region" description="Basic and acidic residues" evidence="8">
    <location>
        <begin position="291"/>
        <end position="301"/>
    </location>
</feature>
<dbReference type="AlphaFoldDB" id="A0A2K1QTD6"/>
<accession>A0A2K1QTD6</accession>
<name>A0A2K1QTD6_9PEZI</name>
<dbReference type="GO" id="GO:0000447">
    <property type="term" value="P:endonucleolytic cleavage in ITS1 to separate SSU-rRNA from 5.8S rRNA and LSU-rRNA from tricistronic rRNA transcript (SSU-rRNA, 5.8S rRNA, LSU-rRNA)"/>
    <property type="evidence" value="ECO:0007669"/>
    <property type="project" value="TreeGrafter"/>
</dbReference>
<keyword evidence="3" id="KW-0694">RNA-binding</keyword>
<protein>
    <recommendedName>
        <fullName evidence="6">18S rRNA factor 2</fullName>
    </recommendedName>
</protein>
<feature type="compositionally biased region" description="Acidic residues" evidence="8">
    <location>
        <begin position="9"/>
        <end position="26"/>
    </location>
</feature>
<evidence type="ECO:0000313" key="9">
    <source>
        <dbReference type="EMBL" id="PNS18334.1"/>
    </source>
</evidence>
<feature type="region of interest" description="Disordered" evidence="8">
    <location>
        <begin position="1"/>
        <end position="145"/>
    </location>
</feature>
<dbReference type="GO" id="GO:0000472">
    <property type="term" value="P:endonucleolytic cleavage to generate mature 5'-end of SSU-rRNA from (SSU-rRNA, 5.8S rRNA, LSU-rRNA)"/>
    <property type="evidence" value="ECO:0007669"/>
    <property type="project" value="TreeGrafter"/>
</dbReference>
<dbReference type="GO" id="GO:0003723">
    <property type="term" value="F:RNA binding"/>
    <property type="evidence" value="ECO:0007669"/>
    <property type="project" value="UniProtKB-KW"/>
</dbReference>
<comment type="caution">
    <text evidence="9">The sequence shown here is derived from an EMBL/GenBank/DDBJ whole genome shotgun (WGS) entry which is preliminary data.</text>
</comment>
<evidence type="ECO:0000256" key="6">
    <source>
        <dbReference type="ARBA" id="ARBA00032634"/>
    </source>
</evidence>
<evidence type="ECO:0000256" key="3">
    <source>
        <dbReference type="ARBA" id="ARBA00022884"/>
    </source>
</evidence>
<feature type="coiled-coil region" evidence="7">
    <location>
        <begin position="256"/>
        <end position="283"/>
    </location>
</feature>
<keyword evidence="4" id="KW-0539">Nucleus</keyword>
<dbReference type="InterPro" id="IPR034353">
    <property type="entry name" value="ABT1/ESF2_RRM"/>
</dbReference>
<dbReference type="PANTHER" id="PTHR12311:SF7">
    <property type="entry name" value="ACTIVATOR OF BASAL TRANSCRIPTION 1"/>
    <property type="match status" value="1"/>
</dbReference>
<dbReference type="CDD" id="cd12263">
    <property type="entry name" value="RRM_ABT1_like"/>
    <property type="match status" value="1"/>
</dbReference>
<dbReference type="InterPro" id="IPR012677">
    <property type="entry name" value="Nucleotide-bd_a/b_plait_sf"/>
</dbReference>
<reference evidence="9 10" key="1">
    <citation type="submission" date="2017-06" db="EMBL/GenBank/DDBJ databases">
        <title>Draft genome sequence of a variant of Elsinoe murrayae.</title>
        <authorList>
            <person name="Cheng Q."/>
        </authorList>
    </citation>
    <scope>NUCLEOTIDE SEQUENCE [LARGE SCALE GENOMIC DNA]</scope>
    <source>
        <strain evidence="9 10">CQ-2017a</strain>
    </source>
</reference>
<dbReference type="SUPFAM" id="SSF54928">
    <property type="entry name" value="RNA-binding domain, RBD"/>
    <property type="match status" value="1"/>
</dbReference>
<organism evidence="9 10">
    <name type="scientific">Sphaceloma murrayae</name>
    <dbReference type="NCBI Taxonomy" id="2082308"/>
    <lineage>
        <taxon>Eukaryota</taxon>
        <taxon>Fungi</taxon>
        <taxon>Dikarya</taxon>
        <taxon>Ascomycota</taxon>
        <taxon>Pezizomycotina</taxon>
        <taxon>Dothideomycetes</taxon>
        <taxon>Dothideomycetidae</taxon>
        <taxon>Myriangiales</taxon>
        <taxon>Elsinoaceae</taxon>
        <taxon>Sphaceloma</taxon>
    </lineage>
</organism>
<dbReference type="GO" id="GO:0005730">
    <property type="term" value="C:nucleolus"/>
    <property type="evidence" value="ECO:0007669"/>
    <property type="project" value="UniProtKB-SubCell"/>
</dbReference>
<evidence type="ECO:0000256" key="8">
    <source>
        <dbReference type="SAM" id="MobiDB-lite"/>
    </source>
</evidence>
<feature type="compositionally biased region" description="Polar residues" evidence="8">
    <location>
        <begin position="69"/>
        <end position="84"/>
    </location>
</feature>
<comment type="function">
    <text evidence="5">Involved in the small subunit (SSU) processome assembly and function, and in the 18S rRNA synthesis. Required for the early cleavages at sites A0, A1 and A2.</text>
</comment>
<keyword evidence="10" id="KW-1185">Reference proteome</keyword>
<dbReference type="STRING" id="2082308.A0A2K1QTD6"/>
<comment type="subcellular location">
    <subcellularLocation>
        <location evidence="1">Nucleus</location>
        <location evidence="1">Nucleolus</location>
    </subcellularLocation>
</comment>
<dbReference type="OrthoDB" id="287393at2759"/>
<dbReference type="PANTHER" id="PTHR12311">
    <property type="entry name" value="ACTIVATOR OF BASAL TRANSCRIPTION 1"/>
    <property type="match status" value="1"/>
</dbReference>
<sequence>MSRKRNEWLEAESEEELDRESDDDEAFERSKQHIHARTTKRRKIDEGFDSEEPESEDGKDSDKAAVAQFHSSTPYSKKVPQSDNRFPRFPDEDNTDQEAEPSDDGSPNGEGDKNDSTLGSLRSDVAELTGVPSSRTGPSTKSKKKTGVVYISRIPPFMKPATVRSYLSPYGEIGKLFLTPEDHATYTRRKRSGGNKKHSYVDGWVEFLSKKDAKMVADVLNGNIIGGKKGNYYHDDMWNIKYLRGFKWDDLTEQIQRENKEREARLRTEINKAKKENEAFVRDVEKGKMVEGIKSKRKEGIPDPETAPPRGKQLDRPMKFKQNIVRNKSLQDRVEDGQAGRVMSKIL</sequence>
<feature type="compositionally biased region" description="Acidic residues" evidence="8">
    <location>
        <begin position="92"/>
        <end position="103"/>
    </location>
</feature>
<dbReference type="Proteomes" id="UP000243797">
    <property type="component" value="Unassembled WGS sequence"/>
</dbReference>
<evidence type="ECO:0000256" key="1">
    <source>
        <dbReference type="ARBA" id="ARBA00004604"/>
    </source>
</evidence>